<dbReference type="Pfam" id="PF04142">
    <property type="entry name" value="Nuc_sug_transp"/>
    <property type="match status" value="2"/>
</dbReference>
<feature type="transmembrane region" description="Helical" evidence="7">
    <location>
        <begin position="22"/>
        <end position="43"/>
    </location>
</feature>
<dbReference type="InterPro" id="IPR037185">
    <property type="entry name" value="EmrE-like"/>
</dbReference>
<evidence type="ECO:0000256" key="3">
    <source>
        <dbReference type="ARBA" id="ARBA00022597"/>
    </source>
</evidence>
<feature type="transmembrane region" description="Helical" evidence="7">
    <location>
        <begin position="103"/>
        <end position="122"/>
    </location>
</feature>
<evidence type="ECO:0000313" key="9">
    <source>
        <dbReference type="WBParaSite" id="SMUV_0000252401-mRNA-1"/>
    </source>
</evidence>
<comment type="subcellular location">
    <subcellularLocation>
        <location evidence="1">Membrane</location>
        <topology evidence="1">Multi-pass membrane protein</topology>
    </subcellularLocation>
</comment>
<evidence type="ECO:0000256" key="6">
    <source>
        <dbReference type="ARBA" id="ARBA00023136"/>
    </source>
</evidence>
<feature type="transmembrane region" description="Helical" evidence="7">
    <location>
        <begin position="129"/>
        <end position="147"/>
    </location>
</feature>
<comment type="similarity">
    <text evidence="2">Belongs to the nucleotide-sugar transporter family. SLC35A subfamily.</text>
</comment>
<evidence type="ECO:0000256" key="4">
    <source>
        <dbReference type="ARBA" id="ARBA00022692"/>
    </source>
</evidence>
<keyword evidence="6 7" id="KW-0472">Membrane</keyword>
<dbReference type="GO" id="GO:0015165">
    <property type="term" value="F:pyrimidine nucleotide-sugar transmembrane transporter activity"/>
    <property type="evidence" value="ECO:0007669"/>
    <property type="project" value="InterPro"/>
</dbReference>
<evidence type="ECO:0000256" key="7">
    <source>
        <dbReference type="SAM" id="Phobius"/>
    </source>
</evidence>
<reference evidence="9" key="1">
    <citation type="submission" date="2017-02" db="UniProtKB">
        <authorList>
            <consortium name="WormBaseParasite"/>
        </authorList>
    </citation>
    <scope>IDENTIFICATION</scope>
</reference>
<dbReference type="InterPro" id="IPR007271">
    <property type="entry name" value="Nuc_sug_transpt"/>
</dbReference>
<protein>
    <submittedName>
        <fullName evidence="9">EamA domain-containing protein</fullName>
    </submittedName>
</protein>
<dbReference type="SUPFAM" id="SSF103481">
    <property type="entry name" value="Multidrug resistance efflux transporter EmrE"/>
    <property type="match status" value="1"/>
</dbReference>
<accession>A0A0N5AE76</accession>
<dbReference type="AlphaFoldDB" id="A0A0N5AE76"/>
<keyword evidence="5 7" id="KW-1133">Transmembrane helix</keyword>
<dbReference type="GO" id="GO:0000139">
    <property type="term" value="C:Golgi membrane"/>
    <property type="evidence" value="ECO:0007669"/>
    <property type="project" value="InterPro"/>
</dbReference>
<keyword evidence="8" id="KW-1185">Reference proteome</keyword>
<evidence type="ECO:0000256" key="1">
    <source>
        <dbReference type="ARBA" id="ARBA00004141"/>
    </source>
</evidence>
<dbReference type="PANTHER" id="PTHR10231">
    <property type="entry name" value="NUCLEOTIDE-SUGAR TRANSMEMBRANE TRANSPORTER"/>
    <property type="match status" value="1"/>
</dbReference>
<sequence length="217" mass="23992">MYDQPGTCKLCLPALLYVTQNILYYIALSNMEAATFCLTYQLITPTTAIMLHIVLDKRLSNKQWLSLVLLTVGIVSVQIQNQWSKTTNSSTDDDPILHDHPSLGLSSIVIMCFASGFADGPLRGFDTTVWITTLINSIGSLLIPIVIKYADSMLKVFIQSTTITGTALGSYITFNFSPNFLYYFGAAAVILSTHIYNTSPYKQKKFDKTGEISTVTC</sequence>
<dbReference type="WBParaSite" id="SMUV_0000252401-mRNA-1">
    <property type="protein sequence ID" value="SMUV_0000252401-mRNA-1"/>
    <property type="gene ID" value="SMUV_0000252401"/>
</dbReference>
<evidence type="ECO:0000313" key="8">
    <source>
        <dbReference type="Proteomes" id="UP000046393"/>
    </source>
</evidence>
<name>A0A0N5AE76_9BILA</name>
<feature type="transmembrane region" description="Helical" evidence="7">
    <location>
        <begin position="64"/>
        <end position="83"/>
    </location>
</feature>
<dbReference type="Proteomes" id="UP000046393">
    <property type="component" value="Unplaced"/>
</dbReference>
<keyword evidence="3" id="KW-0813">Transport</keyword>
<keyword evidence="4 7" id="KW-0812">Transmembrane</keyword>
<organism evidence="8 9">
    <name type="scientific">Syphacia muris</name>
    <dbReference type="NCBI Taxonomy" id="451379"/>
    <lineage>
        <taxon>Eukaryota</taxon>
        <taxon>Metazoa</taxon>
        <taxon>Ecdysozoa</taxon>
        <taxon>Nematoda</taxon>
        <taxon>Chromadorea</taxon>
        <taxon>Rhabditida</taxon>
        <taxon>Spirurina</taxon>
        <taxon>Oxyuridomorpha</taxon>
        <taxon>Oxyuroidea</taxon>
        <taxon>Oxyuridae</taxon>
        <taxon>Syphacia</taxon>
    </lineage>
</organism>
<proteinExistence type="inferred from homology"/>
<evidence type="ECO:0000256" key="2">
    <source>
        <dbReference type="ARBA" id="ARBA00009976"/>
    </source>
</evidence>
<keyword evidence="3" id="KW-0762">Sugar transport</keyword>
<feature type="transmembrane region" description="Helical" evidence="7">
    <location>
        <begin position="180"/>
        <end position="198"/>
    </location>
</feature>
<evidence type="ECO:0000256" key="5">
    <source>
        <dbReference type="ARBA" id="ARBA00022989"/>
    </source>
</evidence>
<dbReference type="STRING" id="451379.A0A0N5AE76"/>